<dbReference type="PANTHER" id="PTHR47566">
    <property type="match status" value="1"/>
</dbReference>
<feature type="coiled-coil region" evidence="3">
    <location>
        <begin position="379"/>
        <end position="406"/>
    </location>
</feature>
<dbReference type="GO" id="GO:0035591">
    <property type="term" value="F:signaling adaptor activity"/>
    <property type="evidence" value="ECO:0007669"/>
    <property type="project" value="TreeGrafter"/>
</dbReference>
<keyword evidence="2" id="KW-0677">Repeat</keyword>
<evidence type="ECO:0000256" key="3">
    <source>
        <dbReference type="SAM" id="Coils"/>
    </source>
</evidence>
<evidence type="ECO:0000256" key="2">
    <source>
        <dbReference type="ARBA" id="ARBA00022737"/>
    </source>
</evidence>
<reference evidence="4" key="1">
    <citation type="journal article" date="2020" name="Nature">
        <title>Giant virus diversity and host interactions through global metagenomics.</title>
        <authorList>
            <person name="Schulz F."/>
            <person name="Roux S."/>
            <person name="Paez-Espino D."/>
            <person name="Jungbluth S."/>
            <person name="Walsh D.A."/>
            <person name="Denef V.J."/>
            <person name="McMahon K.D."/>
            <person name="Konstantinidis K.T."/>
            <person name="Eloe-Fadrosh E.A."/>
            <person name="Kyrpides N.C."/>
            <person name="Woyke T."/>
        </authorList>
    </citation>
    <scope>NUCLEOTIDE SEQUENCE</scope>
    <source>
        <strain evidence="4">GVMAG-M-3300023179-152</strain>
    </source>
</reference>
<dbReference type="InterPro" id="IPR032675">
    <property type="entry name" value="LRR_dom_sf"/>
</dbReference>
<evidence type="ECO:0008006" key="5">
    <source>
        <dbReference type="Google" id="ProtNLM"/>
    </source>
</evidence>
<name>A0A6C0E8C4_9ZZZZ</name>
<dbReference type="Gene3D" id="3.80.10.10">
    <property type="entry name" value="Ribonuclease Inhibitor"/>
    <property type="match status" value="1"/>
</dbReference>
<evidence type="ECO:0000313" key="4">
    <source>
        <dbReference type="EMBL" id="QHT25376.1"/>
    </source>
</evidence>
<protein>
    <recommendedName>
        <fullName evidence="5">Leucine-rich repeat protein</fullName>
    </recommendedName>
</protein>
<evidence type="ECO:0000256" key="1">
    <source>
        <dbReference type="ARBA" id="ARBA00022614"/>
    </source>
</evidence>
<dbReference type="AlphaFoldDB" id="A0A6C0E8C4"/>
<dbReference type="PROSITE" id="PS51450">
    <property type="entry name" value="LRR"/>
    <property type="match status" value="2"/>
</dbReference>
<accession>A0A6C0E8C4</accession>
<keyword evidence="1" id="KW-0433">Leucine-rich repeat</keyword>
<dbReference type="SUPFAM" id="SSF52058">
    <property type="entry name" value="L domain-like"/>
    <property type="match status" value="1"/>
</dbReference>
<dbReference type="InterPro" id="IPR001611">
    <property type="entry name" value="Leu-rich_rpt"/>
</dbReference>
<organism evidence="4">
    <name type="scientific">viral metagenome</name>
    <dbReference type="NCBI Taxonomy" id="1070528"/>
    <lineage>
        <taxon>unclassified sequences</taxon>
        <taxon>metagenomes</taxon>
        <taxon>organismal metagenomes</taxon>
    </lineage>
</organism>
<proteinExistence type="predicted"/>
<dbReference type="EMBL" id="MN739766">
    <property type="protein sequence ID" value="QHT25376.1"/>
    <property type="molecule type" value="Genomic_DNA"/>
</dbReference>
<dbReference type="SMART" id="SM00365">
    <property type="entry name" value="LRR_SD22"/>
    <property type="match status" value="2"/>
</dbReference>
<dbReference type="InterPro" id="IPR052574">
    <property type="entry name" value="CDIRP"/>
</dbReference>
<keyword evidence="3" id="KW-0175">Coiled coil</keyword>
<sequence>MNIINEKREEIIKENNTAQAKLMSMLETIPTYSQSISFSEPLHGDIDFSILEKLGFDSINHIRFEQGEITNIVGLPKQLYSLICPENLLVNIENLPNTLTYIEIPHNYLTNIDVSNLKNLETLNISDNKIQSLENLPTSLKTLIADHNELKYLDLKDMDNLYQLNISNNKITLIENMPEGRIDIISDNNPSIEYRTVLETDEKEVDESNDKTIQVSYLESLNNYFKLKNNYESKMRSDKRKIMEKNENKKKGKKQLLSYKPQCIKCKRPVGTIFSKNNSDYIAICGDTIVPCSLNIQIYPGEKNNIEYWISLFKEEVDELKDAIIRQKLDTLFNYVTEDKSVELFKKELEAYNQDSAILKQYIDMNDELFHNNHKKKLIEQKNEKIFRVIENIRNLLNEYKKTQNNEILKTAVKLQVDELLPETRIIRMMKNEIMELEQKTISNHNEYAIFKYPINLEKIDIPIGEPPKVNKYNI</sequence>
<dbReference type="PANTHER" id="PTHR47566:SF1">
    <property type="entry name" value="PROTEIN NUD1"/>
    <property type="match status" value="1"/>
</dbReference>